<dbReference type="Pfam" id="PF07969">
    <property type="entry name" value="Amidohydro_3"/>
    <property type="match status" value="1"/>
</dbReference>
<dbReference type="STRING" id="1210086.GCA_001613105_07499"/>
<dbReference type="AlphaFoldDB" id="A0A370IA69"/>
<evidence type="ECO:0000313" key="3">
    <source>
        <dbReference type="Proteomes" id="UP000254869"/>
    </source>
</evidence>
<organism evidence="2 3">
    <name type="scientific">Nocardia pseudobrasiliensis</name>
    <dbReference type="NCBI Taxonomy" id="45979"/>
    <lineage>
        <taxon>Bacteria</taxon>
        <taxon>Bacillati</taxon>
        <taxon>Actinomycetota</taxon>
        <taxon>Actinomycetes</taxon>
        <taxon>Mycobacteriales</taxon>
        <taxon>Nocardiaceae</taxon>
        <taxon>Nocardia</taxon>
    </lineage>
</organism>
<sequence length="568" mass="59522">MAESLLFFGGTIVTCDDSTPGADSVLVTDGRIAAMGTEPWLRSVAHAHDVVEIDLAGAALLPGFIDAHHHFLWAALDRRGPNLRALPPNTGIDEVLAAVATQAAETPGDGWVRLFGYSPITLRERRHPTRRELDAACPDRPLLVAAHGWHSGALNSAAFDAMGWLPPVRPPQHGRIPLERNGLPRGEVFEAALYLAEAASRGSLTVDAVEAWLAEAHAHALDLAAAGITRIGDAAVAPEFDALYERAVAADLLPITVHRMPIGGRTLLQPRTSGPATGSGPARSPVGAAKLFLDGGESCAVCLSVGDLVRVARAVLGRAVSGAGLAAIRAVTQGESVRPGLDLRFHRGTLFWEQPRLEATIADAAEHGLQVAQHAFGNEAIEQACRALDRVRARLDPLPGRPRLEHTVFCEPPLAARIADLGAIAVVSPIWLDDLSAAFEPVPPLPNLGPIPLRTLTAAGVTLAGCSDYPSAGYQVLPALQAAATRRAADGTVHAPGEAITVTQALRAYTMGSAAALGVADIAGSLTVGKTADLVVLDRDPLTTHPAELSRIQVLRTFVGGTQVYSPE</sequence>
<dbReference type="Proteomes" id="UP000254869">
    <property type="component" value="Unassembled WGS sequence"/>
</dbReference>
<dbReference type="SUPFAM" id="SSF51338">
    <property type="entry name" value="Composite domain of metallo-dependent hydrolases"/>
    <property type="match status" value="1"/>
</dbReference>
<gene>
    <name evidence="2" type="ORF">DFR76_1024</name>
</gene>
<evidence type="ECO:0000313" key="2">
    <source>
        <dbReference type="EMBL" id="RDI67607.1"/>
    </source>
</evidence>
<evidence type="ECO:0000259" key="1">
    <source>
        <dbReference type="Pfam" id="PF07969"/>
    </source>
</evidence>
<name>A0A370IA69_9NOCA</name>
<dbReference type="InterPro" id="IPR032466">
    <property type="entry name" value="Metal_Hydrolase"/>
</dbReference>
<proteinExistence type="predicted"/>
<accession>A0A370IA69</accession>
<dbReference type="PANTHER" id="PTHR22642">
    <property type="entry name" value="IMIDAZOLONEPROPIONASE"/>
    <property type="match status" value="1"/>
</dbReference>
<dbReference type="InterPro" id="IPR011059">
    <property type="entry name" value="Metal-dep_hydrolase_composite"/>
</dbReference>
<feature type="domain" description="Amidohydrolase 3" evidence="1">
    <location>
        <begin position="52"/>
        <end position="565"/>
    </location>
</feature>
<keyword evidence="3" id="KW-1185">Reference proteome</keyword>
<protein>
    <recommendedName>
        <fullName evidence="1">Amidohydrolase 3 domain-containing protein</fullName>
    </recommendedName>
</protein>
<dbReference type="PANTHER" id="PTHR22642:SF2">
    <property type="entry name" value="PROTEIN LONG AFTER FAR-RED 3"/>
    <property type="match status" value="1"/>
</dbReference>
<reference evidence="2 3" key="1">
    <citation type="submission" date="2018-07" db="EMBL/GenBank/DDBJ databases">
        <title>Genomic Encyclopedia of Type Strains, Phase IV (KMG-IV): sequencing the most valuable type-strain genomes for metagenomic binning, comparative biology and taxonomic classification.</title>
        <authorList>
            <person name="Goeker M."/>
        </authorList>
    </citation>
    <scope>NUCLEOTIDE SEQUENCE [LARGE SCALE GENOMIC DNA]</scope>
    <source>
        <strain evidence="2 3">DSM 44290</strain>
    </source>
</reference>
<dbReference type="SUPFAM" id="SSF51556">
    <property type="entry name" value="Metallo-dependent hydrolases"/>
    <property type="match status" value="1"/>
</dbReference>
<dbReference type="Gene3D" id="2.30.40.10">
    <property type="entry name" value="Urease, subunit C, domain 1"/>
    <property type="match status" value="2"/>
</dbReference>
<dbReference type="RefSeq" id="WP_068008257.1">
    <property type="nucleotide sequence ID" value="NZ_QQBC01000002.1"/>
</dbReference>
<dbReference type="Gene3D" id="3.10.310.70">
    <property type="match status" value="1"/>
</dbReference>
<dbReference type="Gene3D" id="3.20.20.140">
    <property type="entry name" value="Metal-dependent hydrolases"/>
    <property type="match status" value="2"/>
</dbReference>
<dbReference type="GO" id="GO:0016810">
    <property type="term" value="F:hydrolase activity, acting on carbon-nitrogen (but not peptide) bonds"/>
    <property type="evidence" value="ECO:0007669"/>
    <property type="project" value="InterPro"/>
</dbReference>
<dbReference type="EMBL" id="QQBC01000002">
    <property type="protein sequence ID" value="RDI67607.1"/>
    <property type="molecule type" value="Genomic_DNA"/>
</dbReference>
<comment type="caution">
    <text evidence="2">The sequence shown here is derived from an EMBL/GenBank/DDBJ whole genome shotgun (WGS) entry which is preliminary data.</text>
</comment>
<dbReference type="InterPro" id="IPR013108">
    <property type="entry name" value="Amidohydro_3"/>
</dbReference>